<dbReference type="OrthoDB" id="1924787at2759"/>
<keyword evidence="2" id="KW-1185">Reference proteome</keyword>
<dbReference type="PANTHER" id="PTHR11062">
    <property type="entry name" value="EXOSTOSIN HEPARAN SULFATE GLYCOSYLTRANSFERASE -RELATED"/>
    <property type="match status" value="1"/>
</dbReference>
<gene>
    <name evidence="1" type="ORF">Vbra_18162</name>
</gene>
<dbReference type="VEuPathDB" id="CryptoDB:Vbra_18162"/>
<dbReference type="OMA" id="HTSAMTH"/>
<protein>
    <recommendedName>
        <fullName evidence="3">Exostosin GT47 domain-containing protein</fullName>
    </recommendedName>
</protein>
<dbReference type="InterPro" id="IPR004263">
    <property type="entry name" value="Exostosin"/>
</dbReference>
<dbReference type="AlphaFoldDB" id="A0A0G4GKR8"/>
<proteinExistence type="predicted"/>
<dbReference type="PhylomeDB" id="A0A0G4GKR8"/>
<evidence type="ECO:0008006" key="3">
    <source>
        <dbReference type="Google" id="ProtNLM"/>
    </source>
</evidence>
<reference evidence="1 2" key="1">
    <citation type="submission" date="2014-11" db="EMBL/GenBank/DDBJ databases">
        <authorList>
            <person name="Zhu J."/>
            <person name="Qi W."/>
            <person name="Song R."/>
        </authorList>
    </citation>
    <scope>NUCLEOTIDE SEQUENCE [LARGE SCALE GENOMIC DNA]</scope>
</reference>
<dbReference type="InParanoid" id="A0A0G4GKR8"/>
<name>A0A0G4GKR8_VITBC</name>
<dbReference type="Proteomes" id="UP000041254">
    <property type="component" value="Unassembled WGS sequence"/>
</dbReference>
<dbReference type="EMBL" id="CDMY01000698">
    <property type="protein sequence ID" value="CEM30595.1"/>
    <property type="molecule type" value="Genomic_DNA"/>
</dbReference>
<evidence type="ECO:0000313" key="1">
    <source>
        <dbReference type="EMBL" id="CEM30595.1"/>
    </source>
</evidence>
<sequence>MAVLTRPLILIPLAVFGVGLFEFALDALELYPAFLHKKAVSASLHKLFRSVMSGGTTDAAPAAEAEEREDFADLEALESKMEVPFFVYETPALMEMYNRCQGPARAILEGSWPRYANHGIKKKIGEIFWLDQLWNDTWRTLDPEKALVYVLPIYPALLFQQLCVGIGRQKTHELATRAVHEVTAMPYFYRHGGLDHVVIGTDWRLRPDMERLFGPTFYAFVGNITWGRSKTLDKGLPWRCGVNVPHTSAMTHVQKAYEPFEKESLLQRGFIAPKDVLEDDRLDTAFDPPSRRDWFARDYSMFFQGQVDTRNGYRYRRLGLQHLAGWRLRPNTSSNVLVSSSKPMTYQVLDADGKGRREQIPSCPREDGINTEAFGVRMGKFERCCGRVTSDEGKGAGRHRGKQIDREKYTTATFLHRLGNSKLNLCFRGDDVTSNRLFDGLWTRTLNVLITETEEMFKTGVPFQCEIPWRNFTYGIDGSDFARSPRDSLTPLLREVYDDPAAVRERLRLQDYYSRKALWNAPGSTTARSTLRAVTRQCLTDEMKIDFIKRTEGNGRMGDPRRHPLFAPCVFPDDLAKLEEQRAYEAFHQ</sequence>
<dbReference type="GO" id="GO:0016757">
    <property type="term" value="F:glycosyltransferase activity"/>
    <property type="evidence" value="ECO:0007669"/>
    <property type="project" value="InterPro"/>
</dbReference>
<organism evidence="1 2">
    <name type="scientific">Vitrella brassicaformis (strain CCMP3155)</name>
    <dbReference type="NCBI Taxonomy" id="1169540"/>
    <lineage>
        <taxon>Eukaryota</taxon>
        <taxon>Sar</taxon>
        <taxon>Alveolata</taxon>
        <taxon>Colpodellida</taxon>
        <taxon>Vitrellaceae</taxon>
        <taxon>Vitrella</taxon>
    </lineage>
</organism>
<accession>A0A0G4GKR8</accession>
<evidence type="ECO:0000313" key="2">
    <source>
        <dbReference type="Proteomes" id="UP000041254"/>
    </source>
</evidence>
<dbReference type="PANTHER" id="PTHR11062:SF281">
    <property type="entry name" value="EXOSTOSIN-LIKE 2"/>
    <property type="match status" value="1"/>
</dbReference>